<feature type="domain" description="UBA" evidence="17">
    <location>
        <begin position="594"/>
        <end position="635"/>
    </location>
</feature>
<dbReference type="Pfam" id="PF17807">
    <property type="entry name" value="zf-UBP_var"/>
    <property type="match status" value="1"/>
</dbReference>
<dbReference type="PROSITE" id="PS50030">
    <property type="entry name" value="UBA"/>
    <property type="match status" value="2"/>
</dbReference>
<dbReference type="EC" id="3.4.19.12" evidence="11 16"/>
<evidence type="ECO:0000256" key="15">
    <source>
        <dbReference type="PROSITE-ProRule" id="PRU00502"/>
    </source>
</evidence>
<feature type="binding site" evidence="14">
    <location>
        <position position="232"/>
    </location>
    <ligand>
        <name>Zn(2+)</name>
        <dbReference type="ChEBI" id="CHEBI:29105"/>
    </ligand>
</feature>
<evidence type="ECO:0000259" key="17">
    <source>
        <dbReference type="PROSITE" id="PS50030"/>
    </source>
</evidence>
<keyword evidence="20" id="KW-1185">Reference proteome</keyword>
<dbReference type="SUPFAM" id="SSF57850">
    <property type="entry name" value="RING/U-box"/>
    <property type="match status" value="1"/>
</dbReference>
<evidence type="ECO:0000313" key="21">
    <source>
        <dbReference type="WBParaSite" id="SSTP_0000712400.1"/>
    </source>
</evidence>
<feature type="binding site" evidence="13">
    <location>
        <begin position="217"/>
        <end position="220"/>
    </location>
    <ligand>
        <name>substrate</name>
    </ligand>
</feature>
<feature type="domain" description="USP" evidence="18">
    <location>
        <begin position="325"/>
        <end position="779"/>
    </location>
</feature>
<dbReference type="InterPro" id="IPR050185">
    <property type="entry name" value="Ub_carboxyl-term_hydrolase"/>
</dbReference>
<dbReference type="PANTHER" id="PTHR21646:SF10">
    <property type="entry name" value="UBIQUITIN CARBOXYL-TERMINAL HYDROLASE 14"/>
    <property type="match status" value="1"/>
</dbReference>
<evidence type="ECO:0000259" key="18">
    <source>
        <dbReference type="PROSITE" id="PS50235"/>
    </source>
</evidence>
<dbReference type="Gene3D" id="1.10.8.10">
    <property type="entry name" value="DNA helicase RuvA subunit, C-terminal domain"/>
    <property type="match status" value="2"/>
</dbReference>
<keyword evidence="8 11" id="KW-0378">Hydrolase</keyword>
<feature type="domain" description="UBP-type" evidence="19">
    <location>
        <begin position="169"/>
        <end position="283"/>
    </location>
</feature>
<dbReference type="Pfam" id="PF00443">
    <property type="entry name" value="UCH"/>
    <property type="match status" value="1"/>
</dbReference>
<dbReference type="CDD" id="cd14296">
    <property type="entry name" value="UBA1_scUBP14_like"/>
    <property type="match status" value="1"/>
</dbReference>
<dbReference type="InterPro" id="IPR018200">
    <property type="entry name" value="USP_CS"/>
</dbReference>
<evidence type="ECO:0000256" key="12">
    <source>
        <dbReference type="PIRSR" id="PIRSR016308-1"/>
    </source>
</evidence>
<dbReference type="PIRSF" id="PIRSF016308">
    <property type="entry name" value="UBP"/>
    <property type="match status" value="1"/>
</dbReference>
<keyword evidence="6 15" id="KW-0863">Zinc-finger</keyword>
<feature type="binding site" evidence="13">
    <location>
        <position position="261"/>
    </location>
    <ligand>
        <name>substrate</name>
    </ligand>
</feature>
<evidence type="ECO:0000256" key="5">
    <source>
        <dbReference type="ARBA" id="ARBA00022737"/>
    </source>
</evidence>
<evidence type="ECO:0000256" key="6">
    <source>
        <dbReference type="ARBA" id="ARBA00022771"/>
    </source>
</evidence>
<dbReference type="InterPro" id="IPR015940">
    <property type="entry name" value="UBA"/>
</dbReference>
<keyword evidence="9 11" id="KW-0788">Thiol protease</keyword>
<accession>A0A0K0ECA7</accession>
<feature type="active site" description="Nucleophile" evidence="12">
    <location>
        <position position="334"/>
    </location>
</feature>
<feature type="binding site" evidence="14">
    <location>
        <position position="193"/>
    </location>
    <ligand>
        <name>Zn(2+)</name>
        <dbReference type="ChEBI" id="CHEBI:29105"/>
    </ligand>
</feature>
<feature type="binding site" evidence="14">
    <location>
        <position position="215"/>
    </location>
    <ligand>
        <name>Zn(2+)</name>
        <dbReference type="ChEBI" id="CHEBI:29105"/>
    </ligand>
</feature>
<dbReference type="Gene3D" id="3.30.40.10">
    <property type="entry name" value="Zinc/RING finger domain, C3HC4 (zinc finger)"/>
    <property type="match status" value="2"/>
</dbReference>
<feature type="binding site" evidence="13">
    <location>
        <position position="205"/>
    </location>
    <ligand>
        <name>substrate</name>
    </ligand>
</feature>
<dbReference type="InterPro" id="IPR038765">
    <property type="entry name" value="Papain-like_cys_pep_sf"/>
</dbReference>
<keyword evidence="5" id="KW-0677">Repeat</keyword>
<dbReference type="PROSITE" id="PS00972">
    <property type="entry name" value="USP_1"/>
    <property type="match status" value="1"/>
</dbReference>
<feature type="binding site" evidence="13">
    <location>
        <position position="264"/>
    </location>
    <ligand>
        <name>substrate</name>
    </ligand>
</feature>
<evidence type="ECO:0000313" key="20">
    <source>
        <dbReference type="Proteomes" id="UP000035681"/>
    </source>
</evidence>
<dbReference type="SUPFAM" id="SSF46934">
    <property type="entry name" value="UBA-like"/>
    <property type="match status" value="1"/>
</dbReference>
<feature type="domain" description="UBA" evidence="17">
    <location>
        <begin position="656"/>
        <end position="696"/>
    </location>
</feature>
<comment type="similarity">
    <text evidence="2 11 16">Belongs to the peptidase C19 family.</text>
</comment>
<evidence type="ECO:0000256" key="9">
    <source>
        <dbReference type="ARBA" id="ARBA00022807"/>
    </source>
</evidence>
<evidence type="ECO:0000256" key="4">
    <source>
        <dbReference type="ARBA" id="ARBA00022723"/>
    </source>
</evidence>
<comment type="catalytic activity">
    <reaction evidence="1 11 16">
        <text>Thiol-dependent hydrolysis of ester, thioester, amide, peptide and isopeptide bonds formed by the C-terminal Gly of ubiquitin (a 76-residue protein attached to proteins as an intracellular targeting signal).</text>
        <dbReference type="EC" id="3.4.19.12"/>
    </reaction>
</comment>
<dbReference type="GO" id="GO:0004843">
    <property type="term" value="F:cysteine-type deubiquitinase activity"/>
    <property type="evidence" value="ECO:0007669"/>
    <property type="project" value="UniProtKB-UniRule"/>
</dbReference>
<dbReference type="Pfam" id="PF02148">
    <property type="entry name" value="zf-UBP"/>
    <property type="match status" value="1"/>
</dbReference>
<keyword evidence="7 11" id="KW-0833">Ubl conjugation pathway</keyword>
<dbReference type="PROSITE" id="PS50235">
    <property type="entry name" value="USP_3"/>
    <property type="match status" value="1"/>
</dbReference>
<evidence type="ECO:0000256" key="1">
    <source>
        <dbReference type="ARBA" id="ARBA00000707"/>
    </source>
</evidence>
<dbReference type="PANTHER" id="PTHR21646">
    <property type="entry name" value="UBIQUITIN CARBOXYL-TERMINAL HYDROLASE"/>
    <property type="match status" value="1"/>
</dbReference>
<dbReference type="GO" id="GO:0016579">
    <property type="term" value="P:protein deubiquitination"/>
    <property type="evidence" value="ECO:0007669"/>
    <property type="project" value="InterPro"/>
</dbReference>
<feature type="active site" description="Proton acceptor" evidence="12">
    <location>
        <position position="741"/>
    </location>
</feature>
<keyword evidence="10 11" id="KW-0862">Zinc</keyword>
<dbReference type="InterPro" id="IPR016652">
    <property type="entry name" value="Ubiquitinyl_hydrolase"/>
</dbReference>
<dbReference type="InterPro" id="IPR013083">
    <property type="entry name" value="Znf_RING/FYVE/PHD"/>
</dbReference>
<dbReference type="SUPFAM" id="SSF54001">
    <property type="entry name" value="Cysteine proteinases"/>
    <property type="match status" value="1"/>
</dbReference>
<dbReference type="Pfam" id="PF00627">
    <property type="entry name" value="UBA"/>
    <property type="match status" value="1"/>
</dbReference>
<organism evidence="21">
    <name type="scientific">Strongyloides stercoralis</name>
    <name type="common">Threadworm</name>
    <dbReference type="NCBI Taxonomy" id="6248"/>
    <lineage>
        <taxon>Eukaryota</taxon>
        <taxon>Metazoa</taxon>
        <taxon>Ecdysozoa</taxon>
        <taxon>Nematoda</taxon>
        <taxon>Chromadorea</taxon>
        <taxon>Rhabditida</taxon>
        <taxon>Tylenchina</taxon>
        <taxon>Panagrolaimomorpha</taxon>
        <taxon>Strongyloidoidea</taxon>
        <taxon>Strongyloididae</taxon>
        <taxon>Strongyloides</taxon>
    </lineage>
</organism>
<keyword evidence="3 11" id="KW-0645">Protease</keyword>
<evidence type="ECO:0000256" key="14">
    <source>
        <dbReference type="PIRSR" id="PIRSR016308-3"/>
    </source>
</evidence>
<name>A0A0K0ECA7_STRER</name>
<dbReference type="InterPro" id="IPR028889">
    <property type="entry name" value="USP"/>
</dbReference>
<dbReference type="InterPro" id="IPR001394">
    <property type="entry name" value="Peptidase_C19_UCH"/>
</dbReference>
<evidence type="ECO:0000256" key="2">
    <source>
        <dbReference type="ARBA" id="ARBA00009085"/>
    </source>
</evidence>
<dbReference type="PROSITE" id="PS50271">
    <property type="entry name" value="ZF_UBP"/>
    <property type="match status" value="1"/>
</dbReference>
<dbReference type="AlphaFoldDB" id="A0A0K0ECA7"/>
<dbReference type="WBParaSite" id="SSTP_0000712400.1">
    <property type="protein sequence ID" value="SSTP_0000712400.1"/>
    <property type="gene ID" value="SSTP_0000712400"/>
</dbReference>
<evidence type="ECO:0000256" key="7">
    <source>
        <dbReference type="ARBA" id="ARBA00022786"/>
    </source>
</evidence>
<dbReference type="InterPro" id="IPR009060">
    <property type="entry name" value="UBA-like_sf"/>
</dbReference>
<dbReference type="InterPro" id="IPR001607">
    <property type="entry name" value="Znf_UBP"/>
</dbReference>
<proteinExistence type="inferred from homology"/>
<sequence>MIHLEHVDSIPEDKIDVKSINCCQLYDKVFKDECIYCFRTPYSKGGIFVCLNTFAGFCLKHVSDYINRFGKRTFLNIFRRKVEKEITEPQEKISKLAIGVVGGADYDNTEDVIEYFIGYSKDNDMFIAPIASIKGTSLMASVESIIKSDGVKLQERLANGVSEWDGEARIKTKHANLEQLNNFKIIPTSGWECEVEGCGLKENLWLNLTDGAIKCGRSQFIKEGHITKGNSHMKEHYENTRYPLVVKLGTIKDGDGDIYSYDEDASVYDPNLTAHLAHFGINANTIEKTEKSTLEMELDMNQQWEWSKCQEGGATLESVYGPGFTGLINIGSSCYINSVIQMLSHTTKFKECFGNRGLELMTDMLPINTHDDVYCQLGKLVSSMWSGDFSNQEGPDQGIKPTQFRKTMGKGHVEFSTARQQDAEEYLRHIFEVIDKGNTSVKDTLNDFKINLETRFEDGSSHKVKYKVKDEFIISLPIPFDKAEEIINNETKVSRKKVKLEDCIEAAFDKDVISGFVSPVTKMECEAYTSIKMLNMPKYVIFQARKFEITPQYTIKKMDIDIEIPQQINLEHFRGKGKLDNEELLPDDDVLIDPCNQAMLGQIIDMGFSEAAARKAFQATGNTDVNAALFWLMEHADDADLNIPVQPLSSSNGIKEFTPDLVSQITCLGFDSYSANYALAQTNGDVNSAAELLFTNPDSIPPPNQVISTSNDSKKSYEDDQGNYILKAFISHMGTSPHSGHYVVHIRLGNTWYIYNDEKVAISQNPPFSLGYIYMYERI</sequence>
<dbReference type="WBParaSite" id="TCONS_00009317.p1">
    <property type="protein sequence ID" value="TCONS_00009317.p1"/>
    <property type="gene ID" value="XLOC_007146"/>
</dbReference>
<feature type="binding site" evidence="13">
    <location>
        <position position="259"/>
    </location>
    <ligand>
        <name>substrate</name>
    </ligand>
</feature>
<keyword evidence="4 11" id="KW-0479">Metal-binding</keyword>
<dbReference type="SMART" id="SM00165">
    <property type="entry name" value="UBA"/>
    <property type="match status" value="2"/>
</dbReference>
<dbReference type="InterPro" id="IPR041432">
    <property type="entry name" value="UBP13_Znf-UBP_var"/>
</dbReference>
<evidence type="ECO:0000256" key="16">
    <source>
        <dbReference type="RuleBase" id="RU366025"/>
    </source>
</evidence>
<dbReference type="PROSITE" id="PS00973">
    <property type="entry name" value="USP_2"/>
    <property type="match status" value="1"/>
</dbReference>
<evidence type="ECO:0000256" key="8">
    <source>
        <dbReference type="ARBA" id="ARBA00022801"/>
    </source>
</evidence>
<dbReference type="STRING" id="6248.A0A0K0ECA7"/>
<protein>
    <recommendedName>
        <fullName evidence="11 16">Ubiquitin carboxyl-terminal hydrolase</fullName>
        <ecNumber evidence="11 16">3.4.19.12</ecNumber>
    </recommendedName>
</protein>
<evidence type="ECO:0000256" key="10">
    <source>
        <dbReference type="ARBA" id="ARBA00022833"/>
    </source>
</evidence>
<evidence type="ECO:0000256" key="11">
    <source>
        <dbReference type="PIRNR" id="PIRNR016308"/>
    </source>
</evidence>
<evidence type="ECO:0000256" key="3">
    <source>
        <dbReference type="ARBA" id="ARBA00022670"/>
    </source>
</evidence>
<dbReference type="Gene3D" id="3.90.70.10">
    <property type="entry name" value="Cysteine proteinases"/>
    <property type="match status" value="1"/>
</dbReference>
<evidence type="ECO:0000256" key="13">
    <source>
        <dbReference type="PIRSR" id="PIRSR016308-2"/>
    </source>
</evidence>
<dbReference type="SMART" id="SM00290">
    <property type="entry name" value="ZnF_UBP"/>
    <property type="match status" value="1"/>
</dbReference>
<reference evidence="21" key="1">
    <citation type="submission" date="2015-08" db="UniProtKB">
        <authorList>
            <consortium name="WormBaseParasite"/>
        </authorList>
    </citation>
    <scope>IDENTIFICATION</scope>
</reference>
<dbReference type="FunFam" id="3.30.40.10:FF:000396">
    <property type="entry name" value="Ubiquitin carboxyl-terminal hydrolase"/>
    <property type="match status" value="1"/>
</dbReference>
<evidence type="ECO:0000259" key="19">
    <source>
        <dbReference type="PROSITE" id="PS50271"/>
    </source>
</evidence>
<dbReference type="GO" id="GO:0008270">
    <property type="term" value="F:zinc ion binding"/>
    <property type="evidence" value="ECO:0007669"/>
    <property type="project" value="UniProtKB-UniRule"/>
</dbReference>
<dbReference type="GO" id="GO:0006508">
    <property type="term" value="P:proteolysis"/>
    <property type="evidence" value="ECO:0007669"/>
    <property type="project" value="UniProtKB-KW"/>
</dbReference>
<dbReference type="Proteomes" id="UP000035681">
    <property type="component" value="Unplaced"/>
</dbReference>
<feature type="binding site" evidence="14">
    <location>
        <position position="198"/>
    </location>
    <ligand>
        <name>Zn(2+)</name>
        <dbReference type="ChEBI" id="CHEBI:29105"/>
    </ligand>
</feature>